<feature type="region of interest" description="Disordered" evidence="1">
    <location>
        <begin position="65"/>
        <end position="85"/>
    </location>
</feature>
<proteinExistence type="predicted"/>
<accession>A0AAJ2PN76</accession>
<organism evidence="3 4">
    <name type="scientific">Streptomyces europaeiscabiei</name>
    <dbReference type="NCBI Taxonomy" id="146819"/>
    <lineage>
        <taxon>Bacteria</taxon>
        <taxon>Bacillati</taxon>
        <taxon>Actinomycetota</taxon>
        <taxon>Actinomycetes</taxon>
        <taxon>Kitasatosporales</taxon>
        <taxon>Streptomycetaceae</taxon>
        <taxon>Streptomyces</taxon>
    </lineage>
</organism>
<reference evidence="3" key="1">
    <citation type="journal article" date="2023" name="Microb. Genom.">
        <title>Mesoterricola silvestris gen. nov., sp. nov., Mesoterricola sediminis sp. nov., Geothrix oryzae sp. nov., Geothrix edaphica sp. nov., Geothrix rubra sp. nov., and Geothrix limicola sp. nov., six novel members of Acidobacteriota isolated from soils.</title>
        <authorList>
            <person name="Weisberg A.J."/>
            <person name="Pearce E."/>
            <person name="Kramer C.G."/>
            <person name="Chang J.H."/>
            <person name="Clarke C.R."/>
        </authorList>
    </citation>
    <scope>NUCLEOTIDE SEQUENCE</scope>
    <source>
        <strain evidence="3">ND06-05F</strain>
    </source>
</reference>
<dbReference type="InterPro" id="IPR001387">
    <property type="entry name" value="Cro/C1-type_HTH"/>
</dbReference>
<sequence length="85" mass="9308">MATAQREVWTGTQLQRLLAERAGPDMSSASMSALFTKEPSRVKMSSLIALYSVLECTPNDLFEVNTTPSQETRQAGQGADRCARL</sequence>
<comment type="caution">
    <text evidence="3">The sequence shown here is derived from an EMBL/GenBank/DDBJ whole genome shotgun (WGS) entry which is preliminary data.</text>
</comment>
<dbReference type="EMBL" id="JARAWN010000056">
    <property type="protein sequence ID" value="MDX3130572.1"/>
    <property type="molecule type" value="Genomic_DNA"/>
</dbReference>
<dbReference type="Pfam" id="PF13443">
    <property type="entry name" value="HTH_26"/>
    <property type="match status" value="1"/>
</dbReference>
<evidence type="ECO:0000259" key="2">
    <source>
        <dbReference type="Pfam" id="PF13443"/>
    </source>
</evidence>
<feature type="compositionally biased region" description="Polar residues" evidence="1">
    <location>
        <begin position="65"/>
        <end position="75"/>
    </location>
</feature>
<dbReference type="RefSeq" id="WP_319691299.1">
    <property type="nucleotide sequence ID" value="NZ_JARAWN010000056.1"/>
</dbReference>
<evidence type="ECO:0000256" key="1">
    <source>
        <dbReference type="SAM" id="MobiDB-lite"/>
    </source>
</evidence>
<feature type="domain" description="HTH cro/C1-type" evidence="2">
    <location>
        <begin position="25"/>
        <end position="65"/>
    </location>
</feature>
<protein>
    <submittedName>
        <fullName evidence="3">Helix-turn-helix transcriptional regulator</fullName>
    </submittedName>
</protein>
<dbReference type="AlphaFoldDB" id="A0AAJ2PN76"/>
<evidence type="ECO:0000313" key="3">
    <source>
        <dbReference type="EMBL" id="MDX3130572.1"/>
    </source>
</evidence>
<dbReference type="Proteomes" id="UP001273589">
    <property type="component" value="Unassembled WGS sequence"/>
</dbReference>
<gene>
    <name evidence="3" type="ORF">PV367_12370</name>
</gene>
<evidence type="ECO:0000313" key="4">
    <source>
        <dbReference type="Proteomes" id="UP001273589"/>
    </source>
</evidence>
<name>A0AAJ2PN76_9ACTN</name>